<gene>
    <name evidence="1" type="ORF">BA1DRAFT_04292</name>
</gene>
<evidence type="ECO:0000313" key="1">
    <source>
        <dbReference type="EMBL" id="EYU13224.1"/>
    </source>
</evidence>
<dbReference type="PATRIC" id="fig|1393736.3.peg.4377"/>
<evidence type="ECO:0000313" key="2">
    <source>
        <dbReference type="Proteomes" id="UP000023464"/>
    </source>
</evidence>
<comment type="caution">
    <text evidence="1">The sequence shown here is derived from an EMBL/GenBank/DDBJ whole genome shotgun (WGS) entry which is preliminary data.</text>
</comment>
<keyword evidence="2" id="KW-1185">Reference proteome</keyword>
<dbReference type="AlphaFoldDB" id="A0A022PCG6"/>
<proteinExistence type="predicted"/>
<organism evidence="1 2">
    <name type="scientific">Photorhabdus aegyptia</name>
    <dbReference type="NCBI Taxonomy" id="2805098"/>
    <lineage>
        <taxon>Bacteria</taxon>
        <taxon>Pseudomonadati</taxon>
        <taxon>Pseudomonadota</taxon>
        <taxon>Gammaproteobacteria</taxon>
        <taxon>Enterobacterales</taxon>
        <taxon>Morganellaceae</taxon>
        <taxon>Photorhabdus</taxon>
    </lineage>
</organism>
<dbReference type="EMBL" id="JFGV01000102">
    <property type="protein sequence ID" value="EYU13224.1"/>
    <property type="molecule type" value="Genomic_DNA"/>
</dbReference>
<reference evidence="1 2" key="1">
    <citation type="submission" date="2014-03" db="EMBL/GenBank/DDBJ databases">
        <title>Draft Genome of Photorhabdus luminescens BA1, an Egyptian Isolate.</title>
        <authorList>
            <person name="Ghazal S."/>
            <person name="Hurst S.G.IV."/>
            <person name="Morris K."/>
            <person name="Thomas K."/>
            <person name="Tisa L.S."/>
        </authorList>
    </citation>
    <scope>NUCLEOTIDE SEQUENCE [LARGE SCALE GENOMIC DNA]</scope>
    <source>
        <strain evidence="1 2">BA1</strain>
    </source>
</reference>
<accession>A0A022PCG6</accession>
<dbReference type="Proteomes" id="UP000023464">
    <property type="component" value="Unassembled WGS sequence"/>
</dbReference>
<protein>
    <submittedName>
        <fullName evidence="1">Uncharacterized protein</fullName>
    </submittedName>
</protein>
<sequence>MRLKLLLLLLGVITMSGLGVVVMQGANANEPRLYIRSLFDIQYAFCDIKTNGVTGMDNRNSARRGRGFGTASTASMLFMTNGENEISLEFGALGWFSPDKISDETRNHFNPEAKCTLELTAMRGKKSEVLTAIEVAIDKNGQPVAITPANEAKYAAISTPVVRHTIQAENVEAGHEDKDYFYIRKFPPDMTLYRFSRNVKISGLPDWEWEKATPYTDTPEQRRQLQQAYVAVWQAYNAKDLNTLRDQQKVALKAWAWASGETEESVFADQSVYHNIKIKSFKMKPINWDDYRVKIMNQGRMVRLVNKSDPESSPISYYYVDEEDGETVLATVAPIFSLINGRFVQVI</sequence>
<name>A0A022PCG6_9GAMM</name>
<dbReference type="RefSeq" id="WP_036783352.1">
    <property type="nucleotide sequence ID" value="NZ_CAWLTM010000013.1"/>
</dbReference>